<dbReference type="InParanoid" id="A0A2T3B830"/>
<dbReference type="RefSeq" id="XP_024723033.1">
    <property type="nucleotide sequence ID" value="XM_024864457.1"/>
</dbReference>
<dbReference type="Proteomes" id="UP000241818">
    <property type="component" value="Unassembled WGS sequence"/>
</dbReference>
<reference evidence="2 3" key="1">
    <citation type="journal article" date="2018" name="New Phytol.">
        <title>Comparative genomics and transcriptomics depict ericoid mycorrhizal fungi as versatile saprotrophs and plant mutualists.</title>
        <authorList>
            <person name="Martino E."/>
            <person name="Morin E."/>
            <person name="Grelet G.A."/>
            <person name="Kuo A."/>
            <person name="Kohler A."/>
            <person name="Daghino S."/>
            <person name="Barry K.W."/>
            <person name="Cichocki N."/>
            <person name="Clum A."/>
            <person name="Dockter R.B."/>
            <person name="Hainaut M."/>
            <person name="Kuo R.C."/>
            <person name="LaButti K."/>
            <person name="Lindahl B.D."/>
            <person name="Lindquist E.A."/>
            <person name="Lipzen A."/>
            <person name="Khouja H.R."/>
            <person name="Magnuson J."/>
            <person name="Murat C."/>
            <person name="Ohm R.A."/>
            <person name="Singer S.W."/>
            <person name="Spatafora J.W."/>
            <person name="Wang M."/>
            <person name="Veneault-Fourrey C."/>
            <person name="Henrissat B."/>
            <person name="Grigoriev I.V."/>
            <person name="Martin F.M."/>
            <person name="Perotto S."/>
        </authorList>
    </citation>
    <scope>NUCLEOTIDE SEQUENCE [LARGE SCALE GENOMIC DNA]</scope>
    <source>
        <strain evidence="2 3">ATCC 22711</strain>
    </source>
</reference>
<keyword evidence="3" id="KW-1185">Reference proteome</keyword>
<proteinExistence type="predicted"/>
<organism evidence="2 3">
    <name type="scientific">Amorphotheca resinae ATCC 22711</name>
    <dbReference type="NCBI Taxonomy" id="857342"/>
    <lineage>
        <taxon>Eukaryota</taxon>
        <taxon>Fungi</taxon>
        <taxon>Dikarya</taxon>
        <taxon>Ascomycota</taxon>
        <taxon>Pezizomycotina</taxon>
        <taxon>Leotiomycetes</taxon>
        <taxon>Helotiales</taxon>
        <taxon>Amorphothecaceae</taxon>
        <taxon>Amorphotheca</taxon>
    </lineage>
</organism>
<dbReference type="GeneID" id="36572538"/>
<gene>
    <name evidence="2" type="ORF">M430DRAFT_211813</name>
</gene>
<sequence>MVEKLPTVREREGRESQSLSICVSEVFNLRQLHSIICAMSSHALLDPRPLDVLDGLYTRDFTPGSAEDLANSDDYLYSASNNPVASVGSSSNHQQLIGASAGTFEYGHDIYTSAPPADGTCLIQKLPTDIILTILDHLDLIQSTCLGLTCKSFHSIHWALHGPVRLGTITVCERFAFLSVWHLYEMIRQWMAPKYQWDEHYETFRLKQNMWTAMPDAVGYWRRRGKKEADVVMG</sequence>
<dbReference type="AlphaFoldDB" id="A0A2T3B830"/>
<protein>
    <recommendedName>
        <fullName evidence="1">F-box domain-containing protein</fullName>
    </recommendedName>
</protein>
<dbReference type="InterPro" id="IPR001810">
    <property type="entry name" value="F-box_dom"/>
</dbReference>
<evidence type="ECO:0000259" key="1">
    <source>
        <dbReference type="Pfam" id="PF00646"/>
    </source>
</evidence>
<name>A0A2T3B830_AMORE</name>
<dbReference type="SUPFAM" id="SSF81383">
    <property type="entry name" value="F-box domain"/>
    <property type="match status" value="1"/>
</dbReference>
<evidence type="ECO:0000313" key="2">
    <source>
        <dbReference type="EMBL" id="PSS22987.1"/>
    </source>
</evidence>
<dbReference type="InterPro" id="IPR036047">
    <property type="entry name" value="F-box-like_dom_sf"/>
</dbReference>
<accession>A0A2T3B830</accession>
<feature type="domain" description="F-box" evidence="1">
    <location>
        <begin position="123"/>
        <end position="156"/>
    </location>
</feature>
<dbReference type="Pfam" id="PF00646">
    <property type="entry name" value="F-box"/>
    <property type="match status" value="1"/>
</dbReference>
<evidence type="ECO:0000313" key="3">
    <source>
        <dbReference type="Proteomes" id="UP000241818"/>
    </source>
</evidence>
<dbReference type="EMBL" id="KZ679008">
    <property type="protein sequence ID" value="PSS22987.1"/>
    <property type="molecule type" value="Genomic_DNA"/>
</dbReference>